<keyword evidence="4 8" id="KW-0812">Transmembrane</keyword>
<protein>
    <submittedName>
        <fullName evidence="10">13293_t:CDS:1</fullName>
    </submittedName>
</protein>
<organism evidence="10 11">
    <name type="scientific">Dentiscutata erythropus</name>
    <dbReference type="NCBI Taxonomy" id="1348616"/>
    <lineage>
        <taxon>Eukaryota</taxon>
        <taxon>Fungi</taxon>
        <taxon>Fungi incertae sedis</taxon>
        <taxon>Mucoromycota</taxon>
        <taxon>Glomeromycotina</taxon>
        <taxon>Glomeromycetes</taxon>
        <taxon>Diversisporales</taxon>
        <taxon>Gigasporaceae</taxon>
        <taxon>Dentiscutata</taxon>
    </lineage>
</organism>
<dbReference type="EMBL" id="CAJVPY010000681">
    <property type="protein sequence ID" value="CAG8487074.1"/>
    <property type="molecule type" value="Genomic_DNA"/>
</dbReference>
<keyword evidence="7 8" id="KW-0472">Membrane</keyword>
<feature type="transmembrane region" description="Helical" evidence="8">
    <location>
        <begin position="45"/>
        <end position="67"/>
    </location>
</feature>
<evidence type="ECO:0000256" key="5">
    <source>
        <dbReference type="ARBA" id="ARBA00022989"/>
    </source>
</evidence>
<keyword evidence="11" id="KW-1185">Reference proteome</keyword>
<comment type="caution">
    <text evidence="10">The sequence shown here is derived from an EMBL/GenBank/DDBJ whole genome shotgun (WGS) entry which is preliminary data.</text>
</comment>
<dbReference type="AlphaFoldDB" id="A0A9N8WHQ0"/>
<dbReference type="PANTHER" id="PTHR31503">
    <property type="entry name" value="VACUOLAR CALCIUM ION TRANSPORTER"/>
    <property type="match status" value="1"/>
</dbReference>
<name>A0A9N8WHQ0_9GLOM</name>
<evidence type="ECO:0000256" key="7">
    <source>
        <dbReference type="ARBA" id="ARBA00023136"/>
    </source>
</evidence>
<evidence type="ECO:0000256" key="2">
    <source>
        <dbReference type="ARBA" id="ARBA00008170"/>
    </source>
</evidence>
<evidence type="ECO:0000313" key="10">
    <source>
        <dbReference type="EMBL" id="CAG8487074.1"/>
    </source>
</evidence>
<dbReference type="GO" id="GO:0006874">
    <property type="term" value="P:intracellular calcium ion homeostasis"/>
    <property type="evidence" value="ECO:0007669"/>
    <property type="project" value="TreeGrafter"/>
</dbReference>
<evidence type="ECO:0000256" key="4">
    <source>
        <dbReference type="ARBA" id="ARBA00022692"/>
    </source>
</evidence>
<evidence type="ECO:0000259" key="9">
    <source>
        <dbReference type="Pfam" id="PF01699"/>
    </source>
</evidence>
<sequence length="313" mass="35225">MEESQLSQFSETPTIYSSIKTILNSSIVNLLLIFVPLGIVSKFAIWSDTAIFLLNSLAIIPLTWLLYYGNLLSVFQEVSLSSASPVEWWLCNVFGNFGNLVEFITYTLMLNDGLVTVVQASIFGSILSDLLPVYGYSSFLGGMKYKEMEFNLVAAQIYSSFLMLMVSVIIIPTVYTSTIVDSDQQTELDISRKMSIILLFMYISYIFFKSRTHRDFYDESYLDIYDESEVELKSKPETTLYVTIPMLILLTTIVTICADYLSESIVGLTESWNISAKFVGLILIPNVGNASDYLNSITSALVNSMPIGNFYIY</sequence>
<accession>A0A9N8WHQ0</accession>
<dbReference type="GO" id="GO:0012505">
    <property type="term" value="C:endomembrane system"/>
    <property type="evidence" value="ECO:0007669"/>
    <property type="project" value="UniProtKB-SubCell"/>
</dbReference>
<evidence type="ECO:0000256" key="3">
    <source>
        <dbReference type="ARBA" id="ARBA00022448"/>
    </source>
</evidence>
<feature type="transmembrane region" description="Helical" evidence="8">
    <location>
        <begin position="190"/>
        <end position="208"/>
    </location>
</feature>
<feature type="transmembrane region" description="Helical" evidence="8">
    <location>
        <begin position="114"/>
        <end position="136"/>
    </location>
</feature>
<proteinExistence type="inferred from homology"/>
<feature type="transmembrane region" description="Helical" evidence="8">
    <location>
        <begin position="157"/>
        <end position="178"/>
    </location>
</feature>
<gene>
    <name evidence="10" type="ORF">DERYTH_LOCUS2220</name>
</gene>
<dbReference type="GO" id="GO:0005774">
    <property type="term" value="C:vacuolar membrane"/>
    <property type="evidence" value="ECO:0007669"/>
    <property type="project" value="UniProtKB-ARBA"/>
</dbReference>
<feature type="domain" description="Sodium/calcium exchanger membrane region" evidence="9">
    <location>
        <begin position="97"/>
        <end position="209"/>
    </location>
</feature>
<dbReference type="InterPro" id="IPR004837">
    <property type="entry name" value="NaCa_Exmemb"/>
</dbReference>
<feature type="transmembrane region" description="Helical" evidence="8">
    <location>
        <begin position="21"/>
        <end position="39"/>
    </location>
</feature>
<reference evidence="10" key="1">
    <citation type="submission" date="2021-06" db="EMBL/GenBank/DDBJ databases">
        <authorList>
            <person name="Kallberg Y."/>
            <person name="Tangrot J."/>
            <person name="Rosling A."/>
        </authorList>
    </citation>
    <scope>NUCLEOTIDE SEQUENCE</scope>
    <source>
        <strain evidence="10">MA453B</strain>
    </source>
</reference>
<evidence type="ECO:0000256" key="6">
    <source>
        <dbReference type="ARBA" id="ARBA00023065"/>
    </source>
</evidence>
<dbReference type="Gene3D" id="1.20.1420.30">
    <property type="entry name" value="NCX, central ion-binding region"/>
    <property type="match status" value="1"/>
</dbReference>
<evidence type="ECO:0000313" key="11">
    <source>
        <dbReference type="Proteomes" id="UP000789405"/>
    </source>
</evidence>
<feature type="transmembrane region" description="Helical" evidence="8">
    <location>
        <begin position="88"/>
        <end position="108"/>
    </location>
</feature>
<dbReference type="InterPro" id="IPR044880">
    <property type="entry name" value="NCX_ion-bd_dom_sf"/>
</dbReference>
<feature type="transmembrane region" description="Helical" evidence="8">
    <location>
        <begin position="240"/>
        <end position="261"/>
    </location>
</feature>
<feature type="domain" description="Sodium/calcium exchanger membrane region" evidence="9">
    <location>
        <begin position="245"/>
        <end position="304"/>
    </location>
</feature>
<comment type="similarity">
    <text evidence="2">Belongs to the Ca(2+):cation antiporter (CaCA) (TC 2.A.19) family.</text>
</comment>
<evidence type="ECO:0000256" key="8">
    <source>
        <dbReference type="SAM" id="Phobius"/>
    </source>
</evidence>
<keyword evidence="3" id="KW-0813">Transport</keyword>
<dbReference type="InterPro" id="IPR004713">
    <property type="entry name" value="CaH_exchang"/>
</dbReference>
<keyword evidence="6" id="KW-0406">Ion transport</keyword>
<dbReference type="Pfam" id="PF01699">
    <property type="entry name" value="Na_Ca_ex"/>
    <property type="match status" value="2"/>
</dbReference>
<dbReference type="GO" id="GO:0015369">
    <property type="term" value="F:calcium:proton antiporter activity"/>
    <property type="evidence" value="ECO:0007669"/>
    <property type="project" value="TreeGrafter"/>
</dbReference>
<comment type="subcellular location">
    <subcellularLocation>
        <location evidence="1">Endomembrane system</location>
        <topology evidence="1">Multi-pass membrane protein</topology>
    </subcellularLocation>
</comment>
<dbReference type="PANTHER" id="PTHR31503:SF22">
    <property type="entry name" value="VACUOLAR CALCIUM ION TRANSPORTER"/>
    <property type="match status" value="1"/>
</dbReference>
<dbReference type="Proteomes" id="UP000789405">
    <property type="component" value="Unassembled WGS sequence"/>
</dbReference>
<dbReference type="OrthoDB" id="1699231at2759"/>
<keyword evidence="5 8" id="KW-1133">Transmembrane helix</keyword>
<evidence type="ECO:0000256" key="1">
    <source>
        <dbReference type="ARBA" id="ARBA00004127"/>
    </source>
</evidence>